<dbReference type="Pfam" id="PF04464">
    <property type="entry name" value="Glyphos_transf"/>
    <property type="match status" value="2"/>
</dbReference>
<dbReference type="GO" id="GO:0019350">
    <property type="term" value="P:teichoic acid biosynthetic process"/>
    <property type="evidence" value="ECO:0007669"/>
    <property type="project" value="UniProtKB-KW"/>
</dbReference>
<dbReference type="AlphaFoldDB" id="A0AAU7UKV3"/>
<proteinExistence type="inferred from homology"/>
<feature type="region of interest" description="Disordered" evidence="7">
    <location>
        <begin position="17"/>
        <end position="43"/>
    </location>
</feature>
<feature type="compositionally biased region" description="Low complexity" evidence="7">
    <location>
        <begin position="32"/>
        <end position="43"/>
    </location>
</feature>
<feature type="domain" description="TarS C-terminal" evidence="8">
    <location>
        <begin position="216"/>
        <end position="354"/>
    </location>
</feature>
<dbReference type="GO" id="GO:0005886">
    <property type="term" value="C:plasma membrane"/>
    <property type="evidence" value="ECO:0007669"/>
    <property type="project" value="UniProtKB-SubCell"/>
</dbReference>
<keyword evidence="3" id="KW-1003">Cell membrane</keyword>
<sequence length="1140" mass="131074">MEIRNLITRSAISAMGSARKTIRKTTRDASRRSQTSPPRSSRLTSLKIHHAQNLLHLDLTLASDVIPTGLWTEHEGDLHRLGSLEISESRDAGSESDLVCSISVNLDTVIEHLADWTSIPPAEANDANDTEGIVLRLYLEFDGLDAEPLPGSRLETTHNGMPVALVRLGRAKHTQTSNFTYRQVKDHFYYPLINRNGHLAIEVDRLHRPYAQVRNDSLTIENGKLNIQGRISARGTAYVRAKLVVRGRTSGFRATAEVDLKLNEELSSKRFGLNHYVFASELDFNELGDEISNDNADLYLDLDPVLADQPKRARIGKTRYLVRVGTTGSTVSSGDRTVSLVPYYTFKAKYPSLHLEVFRTADYEYMQTLVSNRHFWKPPRASERRPVWLIGELPYKAQDNGLQFFKFMRDEHPEIDAYYVIEPNSPERSNLNGYDHVIDFRSHDHVQVALAADKIIGTHHPDFLYPTREPRFQKALHAESVFLQHGVTAAKWMVPNYGKFISGFDVDLITVSSEREKEFFVKDFGYPPEQVAVTGFARFDALLADDVDVRPGQLMIMPTWRPWLQDPDYFAESEYFQHWNSLLTSDRLQSLMEKYQLEPIFCLHPNMQQYSSHFRDAGIRVVVQGETDVQLLLKQSSMLITDYSSVAFDFAFLHKPVAYYQFDTRRFAQPHADPEKEFPGPVVADEDQLLDAIETAYAAGGVMDQKYLARADHFLAHRDTDSRERIYQAIQNAVRPRPTATDLVQSEPAQAAYRLARRNRYYLPVMKRLYKLMRWAPLDSGTVVFETGQGKQYADSPRAIHEELVRRGDTRRKVWIYHKRLPVTDKYTTVVKRHSPAFFWYLATAKYWINNHNFPNYIHRRQQGLYIQTWHGTPLKRMFLDQDNFYGRDPGYIDRVKEASAQWNALISPSPYATEAMKSSYAYTGPVYELGYPRNDELRGPNTQKIRDDLRHRLSIPRDQTVVLYAPTFRDDQPTTKGRFAFDWPFDPEEFVQRFGDDVTLLLRTHFLVNTKLDIPEALKANIIDVSGLPDINELFLASDMLVTDYSSSFFDYSVLERPIIFFAYDLENYRDNLRGFYLNYETDLPGPVTTTSDELFAEIDKATSATDADRERLRLFARLYAPNDDGQAAARVIDRLLAD</sequence>
<accession>A0AAU7UKV3</accession>
<evidence type="ECO:0000256" key="3">
    <source>
        <dbReference type="ARBA" id="ARBA00022475"/>
    </source>
</evidence>
<evidence type="ECO:0000256" key="7">
    <source>
        <dbReference type="SAM" id="MobiDB-lite"/>
    </source>
</evidence>
<comment type="subcellular location">
    <subcellularLocation>
        <location evidence="1">Cell membrane</location>
        <topology evidence="1">Peripheral membrane protein</topology>
    </subcellularLocation>
</comment>
<evidence type="ECO:0000313" key="9">
    <source>
        <dbReference type="EMBL" id="XBV88458.1"/>
    </source>
</evidence>
<dbReference type="SUPFAM" id="SSF53756">
    <property type="entry name" value="UDP-Glycosyltransferase/glycogen phosphorylase"/>
    <property type="match status" value="2"/>
</dbReference>
<dbReference type="Pfam" id="PF18674">
    <property type="entry name" value="TarS_C1"/>
    <property type="match status" value="1"/>
</dbReference>
<protein>
    <submittedName>
        <fullName evidence="9">CDP-glycerol glycerophosphotransferase family protein</fullName>
    </submittedName>
</protein>
<dbReference type="InterPro" id="IPR007554">
    <property type="entry name" value="Glycerophosphate_synth"/>
</dbReference>
<evidence type="ECO:0000256" key="1">
    <source>
        <dbReference type="ARBA" id="ARBA00004202"/>
    </source>
</evidence>
<evidence type="ECO:0000256" key="2">
    <source>
        <dbReference type="ARBA" id="ARBA00010488"/>
    </source>
</evidence>
<keyword evidence="6" id="KW-0472">Membrane</keyword>
<name>A0AAU7UKV3_9MICO</name>
<reference evidence="9" key="1">
    <citation type="submission" date="2024-06" db="EMBL/GenBank/DDBJ databases">
        <title>Brevibacterium koreense sp. nov., isolated from jogae-jeotgal, a Korean fermented seafood.</title>
        <authorList>
            <person name="Whon T.W."/>
            <person name="Nam S."/>
            <person name="Kim Y."/>
        </authorList>
    </citation>
    <scope>NUCLEOTIDE SEQUENCE</scope>
    <source>
        <strain evidence="9">CBA3109</strain>
    </source>
</reference>
<dbReference type="Gene3D" id="3.40.50.11820">
    <property type="match status" value="2"/>
</dbReference>
<evidence type="ECO:0000259" key="8">
    <source>
        <dbReference type="Pfam" id="PF18674"/>
    </source>
</evidence>
<dbReference type="Gene3D" id="3.40.50.12580">
    <property type="match status" value="2"/>
</dbReference>
<evidence type="ECO:0000256" key="5">
    <source>
        <dbReference type="ARBA" id="ARBA00022944"/>
    </source>
</evidence>
<keyword evidence="4" id="KW-0808">Transferase</keyword>
<evidence type="ECO:0000256" key="4">
    <source>
        <dbReference type="ARBA" id="ARBA00022679"/>
    </source>
</evidence>
<dbReference type="EMBL" id="CP158281">
    <property type="protein sequence ID" value="XBV88458.1"/>
    <property type="molecule type" value="Genomic_DNA"/>
</dbReference>
<organism evidence="9">
    <name type="scientific">Brevibacterium koreense</name>
    <dbReference type="NCBI Taxonomy" id="3140787"/>
    <lineage>
        <taxon>Bacteria</taxon>
        <taxon>Bacillati</taxon>
        <taxon>Actinomycetota</taxon>
        <taxon>Actinomycetes</taxon>
        <taxon>Micrococcales</taxon>
        <taxon>Brevibacteriaceae</taxon>
        <taxon>Brevibacterium</taxon>
    </lineage>
</organism>
<dbReference type="PANTHER" id="PTHR37316:SF3">
    <property type="entry name" value="TEICHOIC ACID GLYCEROL-PHOSPHATE TRANSFERASE"/>
    <property type="match status" value="1"/>
</dbReference>
<dbReference type="InterPro" id="IPR041038">
    <property type="entry name" value="TarS_C1"/>
</dbReference>
<dbReference type="InterPro" id="IPR043149">
    <property type="entry name" value="TagF_N"/>
</dbReference>
<keyword evidence="5" id="KW-0777">Teichoic acid biosynthesis</keyword>
<dbReference type="GO" id="GO:0047355">
    <property type="term" value="F:CDP-glycerol glycerophosphotransferase activity"/>
    <property type="evidence" value="ECO:0007669"/>
    <property type="project" value="InterPro"/>
</dbReference>
<dbReference type="RefSeq" id="WP_350269474.1">
    <property type="nucleotide sequence ID" value="NZ_CP158281.1"/>
</dbReference>
<dbReference type="InterPro" id="IPR043148">
    <property type="entry name" value="TagF_C"/>
</dbReference>
<comment type="similarity">
    <text evidence="2">Belongs to the CDP-glycerol glycerophosphotransferase family.</text>
</comment>
<dbReference type="InterPro" id="IPR051612">
    <property type="entry name" value="Teichoic_Acid_Biosynth"/>
</dbReference>
<evidence type="ECO:0000256" key="6">
    <source>
        <dbReference type="ARBA" id="ARBA00023136"/>
    </source>
</evidence>
<dbReference type="PANTHER" id="PTHR37316">
    <property type="entry name" value="TEICHOIC ACID GLYCEROL-PHOSPHATE PRIMASE"/>
    <property type="match status" value="1"/>
</dbReference>
<gene>
    <name evidence="9" type="ORF">AAFP32_12935</name>
</gene>
<dbReference type="KEGG" id="bkr:AAFP32_12935"/>